<evidence type="ECO:0000313" key="1">
    <source>
        <dbReference type="EMBL" id="MPN42552.1"/>
    </source>
</evidence>
<dbReference type="EMBL" id="VSSQ01100358">
    <property type="protein sequence ID" value="MPN42552.1"/>
    <property type="molecule type" value="Genomic_DNA"/>
</dbReference>
<protein>
    <submittedName>
        <fullName evidence="1">Uncharacterized protein</fullName>
    </submittedName>
</protein>
<gene>
    <name evidence="1" type="ORF">SDC9_190109</name>
</gene>
<accession>A0A645HVR2</accession>
<comment type="caution">
    <text evidence="1">The sequence shown here is derived from an EMBL/GenBank/DDBJ whole genome shotgun (WGS) entry which is preliminary data.</text>
</comment>
<name>A0A645HVR2_9ZZZZ</name>
<proteinExistence type="predicted"/>
<sequence length="73" mass="8493">MLAQTTKCATDRRLTEIELLRCPSHAALGQQGIQRDQQVEIQTVETHALPLQYIDWINVYQKNIQLFKILNRS</sequence>
<reference evidence="1" key="1">
    <citation type="submission" date="2019-08" db="EMBL/GenBank/DDBJ databases">
        <authorList>
            <person name="Kucharzyk K."/>
            <person name="Murdoch R.W."/>
            <person name="Higgins S."/>
            <person name="Loffler F."/>
        </authorList>
    </citation>
    <scope>NUCLEOTIDE SEQUENCE</scope>
</reference>
<dbReference type="AlphaFoldDB" id="A0A645HVR2"/>
<organism evidence="1">
    <name type="scientific">bioreactor metagenome</name>
    <dbReference type="NCBI Taxonomy" id="1076179"/>
    <lineage>
        <taxon>unclassified sequences</taxon>
        <taxon>metagenomes</taxon>
        <taxon>ecological metagenomes</taxon>
    </lineage>
</organism>